<proteinExistence type="predicted"/>
<accession>A0A5J4WWH4</accession>
<dbReference type="EMBL" id="SNRW01000807">
    <property type="protein sequence ID" value="KAA6399163.1"/>
    <property type="molecule type" value="Genomic_DNA"/>
</dbReference>
<dbReference type="Gene3D" id="3.30.420.10">
    <property type="entry name" value="Ribonuclease H-like superfamily/Ribonuclease H"/>
    <property type="match status" value="1"/>
</dbReference>
<dbReference type="AlphaFoldDB" id="A0A5J4WWH4"/>
<dbReference type="OrthoDB" id="6135214at2759"/>
<protein>
    <recommendedName>
        <fullName evidence="3">Tc1-like transposase DDE domain-containing protein</fullName>
    </recommendedName>
</protein>
<reference evidence="1 2" key="1">
    <citation type="submission" date="2019-03" db="EMBL/GenBank/DDBJ databases">
        <title>Single cell metagenomics reveals metabolic interactions within the superorganism composed of flagellate Streblomastix strix and complex community of Bacteroidetes bacteria on its surface.</title>
        <authorList>
            <person name="Treitli S.C."/>
            <person name="Kolisko M."/>
            <person name="Husnik F."/>
            <person name="Keeling P."/>
            <person name="Hampl V."/>
        </authorList>
    </citation>
    <scope>NUCLEOTIDE SEQUENCE [LARGE SCALE GENOMIC DNA]</scope>
    <source>
        <strain evidence="1">ST1C</strain>
    </source>
</reference>
<dbReference type="GO" id="GO:0003676">
    <property type="term" value="F:nucleic acid binding"/>
    <property type="evidence" value="ECO:0007669"/>
    <property type="project" value="InterPro"/>
</dbReference>
<evidence type="ECO:0008006" key="3">
    <source>
        <dbReference type="Google" id="ProtNLM"/>
    </source>
</evidence>
<organism evidence="1 2">
    <name type="scientific">Streblomastix strix</name>
    <dbReference type="NCBI Taxonomy" id="222440"/>
    <lineage>
        <taxon>Eukaryota</taxon>
        <taxon>Metamonada</taxon>
        <taxon>Preaxostyla</taxon>
        <taxon>Oxymonadida</taxon>
        <taxon>Streblomastigidae</taxon>
        <taxon>Streblomastix</taxon>
    </lineage>
</organism>
<comment type="caution">
    <text evidence="1">The sequence shown here is derived from an EMBL/GenBank/DDBJ whole genome shotgun (WGS) entry which is preliminary data.</text>
</comment>
<evidence type="ECO:0000313" key="2">
    <source>
        <dbReference type="Proteomes" id="UP000324800"/>
    </source>
</evidence>
<dbReference type="Proteomes" id="UP000324800">
    <property type="component" value="Unassembled WGS sequence"/>
</dbReference>
<name>A0A5J4WWH4_9EUKA</name>
<sequence>MAQTSFSSKIMPLVTKKNDVLKGSHLHEMEILQWSACSSDLSPIENVWSIIARKIYADKGTFDSEDELQLQLDQVIRGLIQEEINLFDESIENKILILTAHISHKIKPLNCGVNARLKQKMREVFKYSKDSSASSLRVAFVKALKTAVNQALDSEVLNV</sequence>
<gene>
    <name evidence="1" type="ORF">EZS28_005305</name>
</gene>
<evidence type="ECO:0000313" key="1">
    <source>
        <dbReference type="EMBL" id="KAA6399163.1"/>
    </source>
</evidence>
<dbReference type="InterPro" id="IPR036397">
    <property type="entry name" value="RNaseH_sf"/>
</dbReference>